<dbReference type="EMBL" id="FNQS01000001">
    <property type="protein sequence ID" value="SDZ88865.1"/>
    <property type="molecule type" value="Genomic_DNA"/>
</dbReference>
<dbReference type="GeneID" id="97763508"/>
<keyword evidence="3" id="KW-1185">Reference proteome</keyword>
<dbReference type="Proteomes" id="UP000187280">
    <property type="component" value="Unassembled WGS sequence"/>
</dbReference>
<gene>
    <name evidence="2" type="ORF">SAMN02982996_00574</name>
</gene>
<dbReference type="CDD" id="cd18776">
    <property type="entry name" value="AfaD-like"/>
    <property type="match status" value="1"/>
</dbReference>
<dbReference type="InterPro" id="IPR037028">
    <property type="entry name" value="Dr_adhesin_sf"/>
</dbReference>
<dbReference type="RefSeq" id="WP_157755368.1">
    <property type="nucleotide sequence ID" value="NZ_FNQS01000001.1"/>
</dbReference>
<protein>
    <submittedName>
        <fullName evidence="2">AfaD invasin protein</fullName>
    </submittedName>
</protein>
<organism evidence="2 3">
    <name type="scientific">Lonsdalea quercina</name>
    <dbReference type="NCBI Taxonomy" id="71657"/>
    <lineage>
        <taxon>Bacteria</taxon>
        <taxon>Pseudomonadati</taxon>
        <taxon>Pseudomonadota</taxon>
        <taxon>Gammaproteobacteria</taxon>
        <taxon>Enterobacterales</taxon>
        <taxon>Pectobacteriaceae</taxon>
        <taxon>Lonsdalea</taxon>
    </lineage>
</organism>
<keyword evidence="1" id="KW-0732">Signal</keyword>
<dbReference type="STRING" id="71657.SAMN02982996_00574"/>
<evidence type="ECO:0000313" key="2">
    <source>
        <dbReference type="EMBL" id="SDZ88865.1"/>
    </source>
</evidence>
<dbReference type="Gene3D" id="2.60.40.1570">
    <property type="entry name" value="Dr adhesin"/>
    <property type="match status" value="1"/>
</dbReference>
<sequence length="150" mass="16267">MKDIGKAVGCLLVGILGVMTTYPVQADETPRLGLRMKHGLQAHVVKDGMRLGQGTLVSHEAHAGFRLWSEVQTSSFPTGHFVLSGKQNDAHKLRIRLVPRGLTAEGSPGSSEMVLNTKDDRVVFDVIADGEQRVEADHYRLDISGTALPP</sequence>
<dbReference type="InterPro" id="IPR008966">
    <property type="entry name" value="Adhesion_dom_sf"/>
</dbReference>
<name>A0A1H3WNY9_9GAMM</name>
<accession>A0A1H3WNY9</accession>
<dbReference type="AlphaFoldDB" id="A0A1H3WNY9"/>
<proteinExistence type="predicted"/>
<dbReference type="InterPro" id="IPR008394">
    <property type="entry name" value="AfaD"/>
</dbReference>
<evidence type="ECO:0000313" key="3">
    <source>
        <dbReference type="Proteomes" id="UP000187280"/>
    </source>
</evidence>
<evidence type="ECO:0000256" key="1">
    <source>
        <dbReference type="ARBA" id="ARBA00022729"/>
    </source>
</evidence>
<reference evidence="2 3" key="1">
    <citation type="submission" date="2016-10" db="EMBL/GenBank/DDBJ databases">
        <authorList>
            <person name="de Groot N.N."/>
        </authorList>
    </citation>
    <scope>NUCLEOTIDE SEQUENCE [LARGE SCALE GENOMIC DNA]</scope>
    <source>
        <strain evidence="2 3">ATCC 29281</strain>
    </source>
</reference>
<dbReference type="SUPFAM" id="SSF49401">
    <property type="entry name" value="Bacterial adhesins"/>
    <property type="match status" value="1"/>
</dbReference>
<dbReference type="Pfam" id="PF05775">
    <property type="entry name" value="AfaD"/>
    <property type="match status" value="1"/>
</dbReference>